<dbReference type="WBParaSite" id="TCONS_00010183.p1">
    <property type="protein sequence ID" value="TCONS_00010183.p1"/>
    <property type="gene ID" value="XLOC_007886"/>
</dbReference>
<accession>A0A0K0EAJ0</accession>
<evidence type="ECO:0000313" key="11">
    <source>
        <dbReference type="WBParaSite" id="TCONS_00010183.p1"/>
    </source>
</evidence>
<evidence type="ECO:0000313" key="9">
    <source>
        <dbReference type="Proteomes" id="UP000035681"/>
    </source>
</evidence>
<dbReference type="PANTHER" id="PTHR12471">
    <property type="entry name" value="VACUOLAR ATP SYNTHASE SUBUNIT S1"/>
    <property type="match status" value="1"/>
</dbReference>
<dbReference type="GO" id="GO:0030641">
    <property type="term" value="P:regulation of cellular pH"/>
    <property type="evidence" value="ECO:0007669"/>
    <property type="project" value="TreeGrafter"/>
</dbReference>
<sequence length="412" mass="46430">MKALIIISTLSIVTANDYIIWSKDKNLINIPLTTLAYKKEAIVFAFKDFCLGDFSKYAKVYDTNNLKNNKLIENIKNSFHKTGTLDDSLISSDIKNLFGVENWNEIEEKFESLDINSKSSDYIFVIINSKNLEDVNNRIKRVASSALENLEDMNEERGPTIYSKVPIVMPQYKKSQEFDEAPCLFYLEGVTLIHHSKSKNMVYDTATIDFTKGNSNDKFSGSFNCNNITKTSKFNVKIVTQGTSNNEAIIKIPKNTEIEFEMTVEGNGFFSWRVTSLTLKKGKVSIEGKEYSVNSKKLLSQKGSQFLDIDGYYDYSYACSQTPAIFAPSNVPDNYIGISLIGLQLQMHPGQVVRTDDGEEIFYGFSNNVNDCIPTFSPGSWMGIIVSLVCISILLFGYQMISHLSNAVKTRK</sequence>
<evidence type="ECO:0000259" key="8">
    <source>
        <dbReference type="Pfam" id="PF20520"/>
    </source>
</evidence>
<evidence type="ECO:0000256" key="5">
    <source>
        <dbReference type="ARBA" id="ARBA00023136"/>
    </source>
</evidence>
<name>A0A0K0EAJ0_STRER</name>
<keyword evidence="5 6" id="KW-0472">Membrane</keyword>
<comment type="similarity">
    <text evidence="2">Belongs to the vacuolar ATPase subunit S1 family.</text>
</comment>
<keyword evidence="4 6" id="KW-1133">Transmembrane helix</keyword>
<organism evidence="10">
    <name type="scientific">Strongyloides stercoralis</name>
    <name type="common">Threadworm</name>
    <dbReference type="NCBI Taxonomy" id="6248"/>
    <lineage>
        <taxon>Eukaryota</taxon>
        <taxon>Metazoa</taxon>
        <taxon>Ecdysozoa</taxon>
        <taxon>Nematoda</taxon>
        <taxon>Chromadorea</taxon>
        <taxon>Rhabditida</taxon>
        <taxon>Tylenchina</taxon>
        <taxon>Panagrolaimomorpha</taxon>
        <taxon>Strongyloidoidea</taxon>
        <taxon>Strongyloididae</taxon>
        <taxon>Strongyloides</taxon>
    </lineage>
</organism>
<evidence type="ECO:0000256" key="7">
    <source>
        <dbReference type="SAM" id="SignalP"/>
    </source>
</evidence>
<feature type="chain" id="PRO_5012362089" evidence="7">
    <location>
        <begin position="16"/>
        <end position="412"/>
    </location>
</feature>
<feature type="signal peptide" evidence="7">
    <location>
        <begin position="1"/>
        <end position="15"/>
    </location>
</feature>
<evidence type="ECO:0000256" key="3">
    <source>
        <dbReference type="ARBA" id="ARBA00022692"/>
    </source>
</evidence>
<proteinExistence type="inferred from homology"/>
<dbReference type="PANTHER" id="PTHR12471:SF7">
    <property type="entry name" value="V-TYPE PROTON ATPASE SUBUNIT S1"/>
    <property type="match status" value="1"/>
</dbReference>
<evidence type="ECO:0000313" key="10">
    <source>
        <dbReference type="WBParaSite" id="SSTP_0000651400.1"/>
    </source>
</evidence>
<evidence type="ECO:0000256" key="6">
    <source>
        <dbReference type="SAM" id="Phobius"/>
    </source>
</evidence>
<dbReference type="GO" id="GO:0033176">
    <property type="term" value="C:proton-transporting V-type ATPase complex"/>
    <property type="evidence" value="ECO:0007669"/>
    <property type="project" value="TreeGrafter"/>
</dbReference>
<dbReference type="InterPro" id="IPR046756">
    <property type="entry name" value="VAS1/VOA1_TM"/>
</dbReference>
<keyword evidence="3 6" id="KW-0812">Transmembrane</keyword>
<keyword evidence="7" id="KW-0732">Signal</keyword>
<reference evidence="10" key="1">
    <citation type="submission" date="2015-08" db="UniProtKB">
        <authorList>
            <consortium name="WormBaseParasite"/>
        </authorList>
    </citation>
    <scope>IDENTIFICATION</scope>
</reference>
<evidence type="ECO:0000256" key="4">
    <source>
        <dbReference type="ARBA" id="ARBA00022989"/>
    </source>
</evidence>
<feature type="transmembrane region" description="Helical" evidence="6">
    <location>
        <begin position="381"/>
        <end position="401"/>
    </location>
</feature>
<dbReference type="InterPro" id="IPR008388">
    <property type="entry name" value="Ac45_acc_su"/>
</dbReference>
<dbReference type="STRING" id="6248.A0A0K0EAJ0"/>
<keyword evidence="9" id="KW-1185">Reference proteome</keyword>
<comment type="subcellular location">
    <subcellularLocation>
        <location evidence="1">Membrane</location>
        <topology evidence="1">Single-pass membrane protein</topology>
    </subcellularLocation>
</comment>
<dbReference type="GO" id="GO:0001671">
    <property type="term" value="F:ATPase activator activity"/>
    <property type="evidence" value="ECO:0007669"/>
    <property type="project" value="TreeGrafter"/>
</dbReference>
<dbReference type="AlphaFoldDB" id="A0A0K0EAJ0"/>
<dbReference type="Pfam" id="PF20520">
    <property type="entry name" value="Ac45-VOA1_TM"/>
    <property type="match status" value="1"/>
</dbReference>
<evidence type="ECO:0000256" key="1">
    <source>
        <dbReference type="ARBA" id="ARBA00004167"/>
    </source>
</evidence>
<protein>
    <submittedName>
        <fullName evidence="10">Ac45-VOA1_TM domain-containing protein</fullName>
    </submittedName>
    <submittedName>
        <fullName evidence="11">V-type proton ATPase subunit S1/VOA1 transmembrane domain-containing protein</fullName>
    </submittedName>
</protein>
<feature type="domain" description="V-type proton ATPase subunit S1/VOA1 transmembrane" evidence="8">
    <location>
        <begin position="375"/>
        <end position="405"/>
    </location>
</feature>
<dbReference type="Proteomes" id="UP000035681">
    <property type="component" value="Unplaced"/>
</dbReference>
<evidence type="ECO:0000256" key="2">
    <source>
        <dbReference type="ARBA" id="ARBA00009037"/>
    </source>
</evidence>
<dbReference type="WBParaSite" id="SSTP_0000651400.1">
    <property type="protein sequence ID" value="SSTP_0000651400.1"/>
    <property type="gene ID" value="SSTP_0000651400"/>
</dbReference>